<accession>A0ACB5UC74</accession>
<evidence type="ECO:0000313" key="1">
    <source>
        <dbReference type="EMBL" id="GMF07405.1"/>
    </source>
</evidence>
<dbReference type="Proteomes" id="UP001165064">
    <property type="component" value="Unassembled WGS sequence"/>
</dbReference>
<evidence type="ECO:0000313" key="2">
    <source>
        <dbReference type="Proteomes" id="UP001165064"/>
    </source>
</evidence>
<reference evidence="1" key="1">
    <citation type="submission" date="2023-04" db="EMBL/GenBank/DDBJ databases">
        <title>Ambrosiozyma monospora NBRC 10751.</title>
        <authorList>
            <person name="Ichikawa N."/>
            <person name="Sato H."/>
            <person name="Tonouchi N."/>
        </authorList>
    </citation>
    <scope>NUCLEOTIDE SEQUENCE</scope>
    <source>
        <strain evidence="1">NBRC 10751</strain>
    </source>
</reference>
<sequence>MANALKEQIITFNDANVAIQLFKFECRKPGVPSKKYEFKSFDDVMVSPMALFYPHVFVDQQLDEHAKSILLGKISPNKPIRDKRLFTNIGKYEGFQNDNPESLLQQFQENGELISNMDKVSDIMDYLVLNPTPTKWPESEKDNTQKQLKDKTTLKLRKNMTPLDKAIIESITMAGFTDQSRADKLYSNILLIGGGCKIEGLDEILLDRLYFNRPQLLGCNKLEELCKQVIDWKSQFEKRRDEAYNKQQLQLKENGGVKPEGFVAVDKTAEFELSKEQEQELSMIANASTTSSTAIKILSSSKEIDPGTLGWKGGSVFARLKIVEELWINEDDWDRLGSRTLNYISLFNY</sequence>
<keyword evidence="2" id="KW-1185">Reference proteome</keyword>
<dbReference type="EMBL" id="BSXS01016186">
    <property type="protein sequence ID" value="GMF07405.1"/>
    <property type="molecule type" value="Genomic_DNA"/>
</dbReference>
<comment type="caution">
    <text evidence="1">The sequence shown here is derived from an EMBL/GenBank/DDBJ whole genome shotgun (WGS) entry which is preliminary data.</text>
</comment>
<gene>
    <name evidence="1" type="ORF">Amon02_001288900</name>
</gene>
<protein>
    <submittedName>
        <fullName evidence="1">Unnamed protein product</fullName>
    </submittedName>
</protein>
<proteinExistence type="predicted"/>
<name>A0ACB5UC74_AMBMO</name>
<organism evidence="1 2">
    <name type="scientific">Ambrosiozyma monospora</name>
    <name type="common">Yeast</name>
    <name type="synonym">Endomycopsis monosporus</name>
    <dbReference type="NCBI Taxonomy" id="43982"/>
    <lineage>
        <taxon>Eukaryota</taxon>
        <taxon>Fungi</taxon>
        <taxon>Dikarya</taxon>
        <taxon>Ascomycota</taxon>
        <taxon>Saccharomycotina</taxon>
        <taxon>Pichiomycetes</taxon>
        <taxon>Pichiales</taxon>
        <taxon>Pichiaceae</taxon>
        <taxon>Ambrosiozyma</taxon>
    </lineage>
</organism>